<accession>A0A9W9HUC4</accession>
<proteinExistence type="predicted"/>
<gene>
    <name evidence="1" type="ORF">N7492_009163</name>
</gene>
<evidence type="ECO:0000313" key="2">
    <source>
        <dbReference type="Proteomes" id="UP001146351"/>
    </source>
</evidence>
<name>A0A9W9HUC4_9EURO</name>
<organism evidence="1 2">
    <name type="scientific">Penicillium capsulatum</name>
    <dbReference type="NCBI Taxonomy" id="69766"/>
    <lineage>
        <taxon>Eukaryota</taxon>
        <taxon>Fungi</taxon>
        <taxon>Dikarya</taxon>
        <taxon>Ascomycota</taxon>
        <taxon>Pezizomycotina</taxon>
        <taxon>Eurotiomycetes</taxon>
        <taxon>Eurotiomycetidae</taxon>
        <taxon>Eurotiales</taxon>
        <taxon>Aspergillaceae</taxon>
        <taxon>Penicillium</taxon>
    </lineage>
</organism>
<dbReference type="EMBL" id="JAPQKO010000006">
    <property type="protein sequence ID" value="KAJ5156360.1"/>
    <property type="molecule type" value="Genomic_DNA"/>
</dbReference>
<sequence>MAAPKSKDTSDLSGSWHLNRELSEDPDKIFALQAVPWVVRKVLKYANLSLHITQTITSDGATGEISESNGATFTDKKPVTILQMKQTVHPGGFNSEGTYPVNGEAQDVSLPIFGDVNMMLQFVDVADIENESLRQKLSETGLPKTVISETAYNAAKGWHARVIWGFEYVKGAKYLTRNIKTWNDKENLVSRMVYDYKS</sequence>
<dbReference type="Proteomes" id="UP001146351">
    <property type="component" value="Unassembled WGS sequence"/>
</dbReference>
<comment type="caution">
    <text evidence="1">The sequence shown here is derived from an EMBL/GenBank/DDBJ whole genome shotgun (WGS) entry which is preliminary data.</text>
</comment>
<protein>
    <submittedName>
        <fullName evidence="1">Uncharacterized protein</fullName>
    </submittedName>
</protein>
<evidence type="ECO:0000313" key="1">
    <source>
        <dbReference type="EMBL" id="KAJ5156360.1"/>
    </source>
</evidence>
<dbReference type="InterPro" id="IPR053037">
    <property type="entry name" value="Pericyclase_pydY-like"/>
</dbReference>
<dbReference type="AlphaFoldDB" id="A0A9W9HUC4"/>
<keyword evidence="2" id="KW-1185">Reference proteome</keyword>
<dbReference type="PANTHER" id="PTHR38115">
    <property type="entry name" value="LIPOCALIN-LIKE DOMAIN-CONTAINING PROTEIN"/>
    <property type="match status" value="1"/>
</dbReference>
<reference evidence="1" key="1">
    <citation type="submission" date="2022-11" db="EMBL/GenBank/DDBJ databases">
        <authorList>
            <person name="Petersen C."/>
        </authorList>
    </citation>
    <scope>NUCLEOTIDE SEQUENCE</scope>
    <source>
        <strain evidence="1">IBT 21917</strain>
    </source>
</reference>
<reference evidence="1" key="2">
    <citation type="journal article" date="2023" name="IMA Fungus">
        <title>Comparative genomic study of the Penicillium genus elucidates a diverse pangenome and 15 lateral gene transfer events.</title>
        <authorList>
            <person name="Petersen C."/>
            <person name="Sorensen T."/>
            <person name="Nielsen M.R."/>
            <person name="Sondergaard T.E."/>
            <person name="Sorensen J.L."/>
            <person name="Fitzpatrick D.A."/>
            <person name="Frisvad J.C."/>
            <person name="Nielsen K.L."/>
        </authorList>
    </citation>
    <scope>NUCLEOTIDE SEQUENCE</scope>
    <source>
        <strain evidence="1">IBT 21917</strain>
    </source>
</reference>
<dbReference type="OrthoDB" id="425354at2759"/>
<dbReference type="PANTHER" id="PTHR38115:SF1">
    <property type="entry name" value="LIPOCALIN-LIKE DOMAIN-CONTAINING PROTEIN"/>
    <property type="match status" value="1"/>
</dbReference>